<proteinExistence type="predicted"/>
<protein>
    <submittedName>
        <fullName evidence="1">Uncharacterized protein</fullName>
    </submittedName>
</protein>
<dbReference type="OrthoDB" id="5960351at2759"/>
<evidence type="ECO:0000313" key="1">
    <source>
        <dbReference type="EMBL" id="CAB4045169.1"/>
    </source>
</evidence>
<dbReference type="EMBL" id="CACRXK020037967">
    <property type="protein sequence ID" value="CAB4045169.1"/>
    <property type="molecule type" value="Genomic_DNA"/>
</dbReference>
<comment type="caution">
    <text evidence="1">The sequence shown here is derived from an EMBL/GenBank/DDBJ whole genome shotgun (WGS) entry which is preliminary data.</text>
</comment>
<evidence type="ECO:0000313" key="2">
    <source>
        <dbReference type="Proteomes" id="UP001152795"/>
    </source>
</evidence>
<feature type="non-terminal residue" evidence="1">
    <location>
        <position position="146"/>
    </location>
</feature>
<dbReference type="SUPFAM" id="SSF56672">
    <property type="entry name" value="DNA/RNA polymerases"/>
    <property type="match status" value="1"/>
</dbReference>
<dbReference type="InterPro" id="IPR000477">
    <property type="entry name" value="RT_dom"/>
</dbReference>
<gene>
    <name evidence="1" type="ORF">PACLA_8A014241</name>
</gene>
<name>A0A7D9KHC1_PARCT</name>
<organism evidence="1 2">
    <name type="scientific">Paramuricea clavata</name>
    <name type="common">Red gorgonian</name>
    <name type="synonym">Violescent sea-whip</name>
    <dbReference type="NCBI Taxonomy" id="317549"/>
    <lineage>
        <taxon>Eukaryota</taxon>
        <taxon>Metazoa</taxon>
        <taxon>Cnidaria</taxon>
        <taxon>Anthozoa</taxon>
        <taxon>Octocorallia</taxon>
        <taxon>Malacalcyonacea</taxon>
        <taxon>Plexauridae</taxon>
        <taxon>Paramuricea</taxon>
    </lineage>
</organism>
<accession>A0A7D9KHC1</accession>
<keyword evidence="2" id="KW-1185">Reference proteome</keyword>
<dbReference type="InterPro" id="IPR043502">
    <property type="entry name" value="DNA/RNA_pol_sf"/>
</dbReference>
<dbReference type="PROSITE" id="PS50878">
    <property type="entry name" value="RT_POL"/>
    <property type="match status" value="1"/>
</dbReference>
<sequence length="146" mass="16918">MLEITNSWCVNIDNGLFNAVVFIDLKKAFDTIDHNILLIKLKHYGVDDNALTWFHSYLTNRKQKCFVNGNFSDSCPITYGVPQGSIIGSLLFLVYINDRPECLNEGLPRMYADDTNISFQSSKFDELEDLYEHRTWKTKKKVLMLI</sequence>
<dbReference type="AlphaFoldDB" id="A0A7D9KHC1"/>
<dbReference type="PANTHER" id="PTHR33332">
    <property type="entry name" value="REVERSE TRANSCRIPTASE DOMAIN-CONTAINING PROTEIN"/>
    <property type="match status" value="1"/>
</dbReference>
<reference evidence="1" key="1">
    <citation type="submission" date="2020-04" db="EMBL/GenBank/DDBJ databases">
        <authorList>
            <person name="Alioto T."/>
            <person name="Alioto T."/>
            <person name="Gomez Garrido J."/>
        </authorList>
    </citation>
    <scope>NUCLEOTIDE SEQUENCE</scope>
    <source>
        <strain evidence="1">A484AB</strain>
    </source>
</reference>
<dbReference type="Proteomes" id="UP001152795">
    <property type="component" value="Unassembled WGS sequence"/>
</dbReference>
<dbReference type="Pfam" id="PF00078">
    <property type="entry name" value="RVT_1"/>
    <property type="match status" value="1"/>
</dbReference>